<reference evidence="5 6" key="1">
    <citation type="submission" date="2022-04" db="EMBL/GenBank/DDBJ databases">
        <title>Leucobacter sp. isolated from rhizosphere of onion.</title>
        <authorList>
            <person name="Won M."/>
            <person name="Lee C.-M."/>
            <person name="Woen H.-Y."/>
            <person name="Kwon S.-W."/>
        </authorList>
    </citation>
    <scope>NUCLEOTIDE SEQUENCE [LARGE SCALE GENOMIC DNA]</scope>
    <source>
        <strain evidence="5 6">H25R-14</strain>
    </source>
</reference>
<accession>A0ABY4FZI2</accession>
<dbReference type="Pfam" id="PF13377">
    <property type="entry name" value="Peripla_BP_3"/>
    <property type="match status" value="1"/>
</dbReference>
<protein>
    <submittedName>
        <fullName evidence="5">LacI family transcriptional regulator</fullName>
    </submittedName>
</protein>
<dbReference type="PANTHER" id="PTHR30146:SF153">
    <property type="entry name" value="LACTOSE OPERON REPRESSOR"/>
    <property type="match status" value="1"/>
</dbReference>
<dbReference type="Gene3D" id="3.40.50.2300">
    <property type="match status" value="2"/>
</dbReference>
<evidence type="ECO:0000259" key="4">
    <source>
        <dbReference type="PROSITE" id="PS50932"/>
    </source>
</evidence>
<dbReference type="SUPFAM" id="SSF53822">
    <property type="entry name" value="Periplasmic binding protein-like I"/>
    <property type="match status" value="1"/>
</dbReference>
<name>A0ABY4FZI2_9MICO</name>
<evidence type="ECO:0000313" key="5">
    <source>
        <dbReference type="EMBL" id="UOQ61725.1"/>
    </source>
</evidence>
<keyword evidence="6" id="KW-1185">Reference proteome</keyword>
<dbReference type="PROSITE" id="PS50932">
    <property type="entry name" value="HTH_LACI_2"/>
    <property type="match status" value="1"/>
</dbReference>
<dbReference type="PROSITE" id="PS00356">
    <property type="entry name" value="HTH_LACI_1"/>
    <property type="match status" value="1"/>
</dbReference>
<dbReference type="CDD" id="cd01392">
    <property type="entry name" value="HTH_LacI"/>
    <property type="match status" value="1"/>
</dbReference>
<dbReference type="Pfam" id="PF00356">
    <property type="entry name" value="LacI"/>
    <property type="match status" value="1"/>
</dbReference>
<gene>
    <name evidence="5" type="ORF">MUN76_07155</name>
</gene>
<dbReference type="Gene3D" id="1.10.260.40">
    <property type="entry name" value="lambda repressor-like DNA-binding domains"/>
    <property type="match status" value="1"/>
</dbReference>
<keyword evidence="1" id="KW-0805">Transcription regulation</keyword>
<dbReference type="InterPro" id="IPR046335">
    <property type="entry name" value="LacI/GalR-like_sensor"/>
</dbReference>
<keyword evidence="2" id="KW-0238">DNA-binding</keyword>
<dbReference type="EMBL" id="CP095043">
    <property type="protein sequence ID" value="UOQ61725.1"/>
    <property type="molecule type" value="Genomic_DNA"/>
</dbReference>
<evidence type="ECO:0000256" key="3">
    <source>
        <dbReference type="ARBA" id="ARBA00023163"/>
    </source>
</evidence>
<evidence type="ECO:0000313" key="6">
    <source>
        <dbReference type="Proteomes" id="UP000831775"/>
    </source>
</evidence>
<proteinExistence type="predicted"/>
<dbReference type="SMART" id="SM00354">
    <property type="entry name" value="HTH_LACI"/>
    <property type="match status" value="1"/>
</dbReference>
<dbReference type="Proteomes" id="UP000831775">
    <property type="component" value="Chromosome"/>
</dbReference>
<feature type="domain" description="HTH lacI-type" evidence="4">
    <location>
        <begin position="7"/>
        <end position="61"/>
    </location>
</feature>
<evidence type="ECO:0000256" key="2">
    <source>
        <dbReference type="ARBA" id="ARBA00023125"/>
    </source>
</evidence>
<organism evidence="5 6">
    <name type="scientific">Leucobacter rhizosphaerae</name>
    <dbReference type="NCBI Taxonomy" id="2932245"/>
    <lineage>
        <taxon>Bacteria</taxon>
        <taxon>Bacillati</taxon>
        <taxon>Actinomycetota</taxon>
        <taxon>Actinomycetes</taxon>
        <taxon>Micrococcales</taxon>
        <taxon>Microbacteriaceae</taxon>
        <taxon>Leucobacter</taxon>
    </lineage>
</organism>
<dbReference type="PANTHER" id="PTHR30146">
    <property type="entry name" value="LACI-RELATED TRANSCRIPTIONAL REPRESSOR"/>
    <property type="match status" value="1"/>
</dbReference>
<dbReference type="RefSeq" id="WP_244688406.1">
    <property type="nucleotide sequence ID" value="NZ_CP095043.1"/>
</dbReference>
<dbReference type="SUPFAM" id="SSF47413">
    <property type="entry name" value="lambda repressor-like DNA-binding domains"/>
    <property type="match status" value="1"/>
</dbReference>
<keyword evidence="3" id="KW-0804">Transcription</keyword>
<dbReference type="InterPro" id="IPR000843">
    <property type="entry name" value="HTH_LacI"/>
</dbReference>
<evidence type="ECO:0000256" key="1">
    <source>
        <dbReference type="ARBA" id="ARBA00023015"/>
    </source>
</evidence>
<dbReference type="InterPro" id="IPR010982">
    <property type="entry name" value="Lambda_DNA-bd_dom_sf"/>
</dbReference>
<sequence>MAGHRNVTIKDVAARAGVSITAVSHALNDKGTLSEETRIRIREIAASMGYRADALARGLRRSQIGVIGIVLRPLDALENYSPPGVDYFLRFAGAAAVSALDHGLSLMQVADLVKGPVTPLAFSLDGYIVTDPVRNDPVVALLESRSIPYVTLGRDPGKPDASNWVASDDVDATLQALTHLADQGARTIAFVGGQDDNSWNADAESAYRDWCARNGQAERLFRLPEGRGEAGGRELVPDLLADGAPDAIYSLTGRHAAGIQEAMRERGLTAPDDYLLACGTDADQTRTAEPPITAINLRPEVLAHDTVGLLAAITRGENPAGRGLVRSELIVRRSSQRDAG</sequence>
<dbReference type="InterPro" id="IPR028082">
    <property type="entry name" value="Peripla_BP_I"/>
</dbReference>